<evidence type="ECO:0000256" key="4">
    <source>
        <dbReference type="ARBA" id="ARBA00022989"/>
    </source>
</evidence>
<dbReference type="SUPFAM" id="SSF103481">
    <property type="entry name" value="Multidrug resistance efflux transporter EmrE"/>
    <property type="match status" value="2"/>
</dbReference>
<feature type="transmembrane region" description="Helical" evidence="6">
    <location>
        <begin position="101"/>
        <end position="119"/>
    </location>
</feature>
<dbReference type="InterPro" id="IPR037185">
    <property type="entry name" value="EmrE-like"/>
</dbReference>
<evidence type="ECO:0000256" key="5">
    <source>
        <dbReference type="ARBA" id="ARBA00023136"/>
    </source>
</evidence>
<feature type="transmembrane region" description="Helical" evidence="6">
    <location>
        <begin position="278"/>
        <end position="301"/>
    </location>
</feature>
<evidence type="ECO:0000256" key="3">
    <source>
        <dbReference type="ARBA" id="ARBA00022692"/>
    </source>
</evidence>
<name>A0ABW8NFF2_9GAMM</name>
<dbReference type="PANTHER" id="PTHR32322">
    <property type="entry name" value="INNER MEMBRANE TRANSPORTER"/>
    <property type="match status" value="1"/>
</dbReference>
<dbReference type="PANTHER" id="PTHR32322:SF2">
    <property type="entry name" value="EAMA DOMAIN-CONTAINING PROTEIN"/>
    <property type="match status" value="1"/>
</dbReference>
<dbReference type="InterPro" id="IPR000620">
    <property type="entry name" value="EamA_dom"/>
</dbReference>
<keyword evidence="5 6" id="KW-0472">Membrane</keyword>
<comment type="subcellular location">
    <subcellularLocation>
        <location evidence="1">Membrane</location>
        <topology evidence="1">Multi-pass membrane protein</topology>
    </subcellularLocation>
</comment>
<keyword evidence="3 6" id="KW-0812">Transmembrane</keyword>
<dbReference type="Proteomes" id="UP001620597">
    <property type="component" value="Unassembled WGS sequence"/>
</dbReference>
<protein>
    <submittedName>
        <fullName evidence="8">DMT family transporter</fullName>
    </submittedName>
</protein>
<feature type="transmembrane region" description="Helical" evidence="6">
    <location>
        <begin position="7"/>
        <end position="27"/>
    </location>
</feature>
<dbReference type="EMBL" id="JBBKTX010000004">
    <property type="protein sequence ID" value="MFK4751650.1"/>
    <property type="molecule type" value="Genomic_DNA"/>
</dbReference>
<organism evidence="8 9">
    <name type="scientific">Oceanobacter antarcticus</name>
    <dbReference type="NCBI Taxonomy" id="3133425"/>
    <lineage>
        <taxon>Bacteria</taxon>
        <taxon>Pseudomonadati</taxon>
        <taxon>Pseudomonadota</taxon>
        <taxon>Gammaproteobacteria</taxon>
        <taxon>Oceanospirillales</taxon>
        <taxon>Oceanospirillaceae</taxon>
        <taxon>Oceanobacter</taxon>
    </lineage>
</organism>
<feature type="transmembrane region" description="Helical" evidence="6">
    <location>
        <begin position="69"/>
        <end position="89"/>
    </location>
</feature>
<sequence>MHSSSRATPIVMLLICVICWGSVFPISKILLHSISGLSLLMWRFLIAIACVIVYLIVQRKPWPSLRWSQYLILAALGVLGVGGFNLALYEGLPYTEATNGALIMALSPLVTSIAAAALARRWLSIQQWVSLLIGLTGVTLVITNGDVIALLQHGINQGDLLIAGGMLCWAAFTIASQRVNHWLSPVPFTLVTMTAGWLAVSFYGLVIRQVHPWEELQLMTPTNLLQILHISVFGSVVAYLFWIQGVKAIGAASASMFFNLVPVSAALIAVAMGEQLSAIQVTGIAIAIAGLSLPSLIRYLWSRRHRDAVQL</sequence>
<evidence type="ECO:0000313" key="9">
    <source>
        <dbReference type="Proteomes" id="UP001620597"/>
    </source>
</evidence>
<feature type="transmembrane region" description="Helical" evidence="6">
    <location>
        <begin position="249"/>
        <end position="272"/>
    </location>
</feature>
<dbReference type="Pfam" id="PF00892">
    <property type="entry name" value="EamA"/>
    <property type="match status" value="2"/>
</dbReference>
<keyword evidence="9" id="KW-1185">Reference proteome</keyword>
<evidence type="ECO:0000256" key="2">
    <source>
        <dbReference type="ARBA" id="ARBA00007362"/>
    </source>
</evidence>
<feature type="transmembrane region" description="Helical" evidence="6">
    <location>
        <begin position="224"/>
        <end position="242"/>
    </location>
</feature>
<dbReference type="RefSeq" id="WP_416205055.1">
    <property type="nucleotide sequence ID" value="NZ_JBBKTX010000004.1"/>
</dbReference>
<dbReference type="InterPro" id="IPR050638">
    <property type="entry name" value="AA-Vitamin_Transporters"/>
</dbReference>
<feature type="domain" description="EamA" evidence="7">
    <location>
        <begin position="158"/>
        <end position="293"/>
    </location>
</feature>
<evidence type="ECO:0000256" key="6">
    <source>
        <dbReference type="SAM" id="Phobius"/>
    </source>
</evidence>
<feature type="transmembrane region" description="Helical" evidence="6">
    <location>
        <begin position="39"/>
        <end position="57"/>
    </location>
</feature>
<feature type="transmembrane region" description="Helical" evidence="6">
    <location>
        <begin position="131"/>
        <end position="151"/>
    </location>
</feature>
<evidence type="ECO:0000259" key="7">
    <source>
        <dbReference type="Pfam" id="PF00892"/>
    </source>
</evidence>
<evidence type="ECO:0000256" key="1">
    <source>
        <dbReference type="ARBA" id="ARBA00004141"/>
    </source>
</evidence>
<evidence type="ECO:0000313" key="8">
    <source>
        <dbReference type="EMBL" id="MFK4751650.1"/>
    </source>
</evidence>
<comment type="caution">
    <text evidence="8">The sequence shown here is derived from an EMBL/GenBank/DDBJ whole genome shotgun (WGS) entry which is preliminary data.</text>
</comment>
<proteinExistence type="inferred from homology"/>
<accession>A0ABW8NFF2</accession>
<keyword evidence="4 6" id="KW-1133">Transmembrane helix</keyword>
<gene>
    <name evidence="8" type="ORF">WG929_04415</name>
</gene>
<feature type="transmembrane region" description="Helical" evidence="6">
    <location>
        <begin position="157"/>
        <end position="175"/>
    </location>
</feature>
<feature type="domain" description="EamA" evidence="7">
    <location>
        <begin position="10"/>
        <end position="142"/>
    </location>
</feature>
<feature type="transmembrane region" description="Helical" evidence="6">
    <location>
        <begin position="182"/>
        <end position="204"/>
    </location>
</feature>
<comment type="similarity">
    <text evidence="2">Belongs to the EamA transporter family.</text>
</comment>
<reference evidence="8 9" key="1">
    <citation type="submission" date="2024-03" db="EMBL/GenBank/DDBJ databases">
        <title>High-quality draft genome sequence of Oceanobacter sp. wDCs-4.</title>
        <authorList>
            <person name="Dong C."/>
        </authorList>
    </citation>
    <scope>NUCLEOTIDE SEQUENCE [LARGE SCALE GENOMIC DNA]</scope>
    <source>
        <strain evidence="9">wDCs-4</strain>
    </source>
</reference>